<dbReference type="InterPro" id="IPR051081">
    <property type="entry name" value="HTH_MetalResp_TranReg"/>
</dbReference>
<organism evidence="5 6">
    <name type="scientific">Microbacterium dauci</name>
    <dbReference type="NCBI Taxonomy" id="3048008"/>
    <lineage>
        <taxon>Bacteria</taxon>
        <taxon>Bacillati</taxon>
        <taxon>Actinomycetota</taxon>
        <taxon>Actinomycetes</taxon>
        <taxon>Micrococcales</taxon>
        <taxon>Microbacteriaceae</taxon>
        <taxon>Microbacterium</taxon>
    </lineage>
</organism>
<dbReference type="SUPFAM" id="SSF46785">
    <property type="entry name" value="Winged helix' DNA-binding domain"/>
    <property type="match status" value="1"/>
</dbReference>
<evidence type="ECO:0000313" key="5">
    <source>
        <dbReference type="EMBL" id="MDJ1114512.1"/>
    </source>
</evidence>
<proteinExistence type="predicted"/>
<dbReference type="InterPro" id="IPR011991">
    <property type="entry name" value="ArsR-like_HTH"/>
</dbReference>
<dbReference type="EMBL" id="JASJND010000005">
    <property type="protein sequence ID" value="MDJ1114512.1"/>
    <property type="molecule type" value="Genomic_DNA"/>
</dbReference>
<keyword evidence="3" id="KW-0804">Transcription</keyword>
<reference evidence="5 6" key="1">
    <citation type="submission" date="2023-05" db="EMBL/GenBank/DDBJ databases">
        <title>Microbacterium dauci sp.nov., Isolated from Carrot Rhizosphere Soil.</title>
        <authorList>
            <person name="Xiao Z."/>
            <person name="Zheng J."/>
        </authorList>
    </citation>
    <scope>NUCLEOTIDE SEQUENCE [LARGE SCALE GENOMIC DNA]</scope>
    <source>
        <strain evidence="5 6">LX3-4</strain>
    </source>
</reference>
<keyword evidence="1" id="KW-0805">Transcription regulation</keyword>
<dbReference type="Proteomes" id="UP001321481">
    <property type="component" value="Unassembled WGS sequence"/>
</dbReference>
<sequence>MHAFDVLADPVRRRLLELLAPGEQTAGTLTDVVRAEFGISQPAVSQHLKILREHGFAAVRAEGIRRVYALDPTGLDAAEAALRRLRAPLTQRLGALRTEIARGARAATRAGAIAAASDRQADMPAATTVERDAS</sequence>
<dbReference type="RefSeq" id="WP_283716135.1">
    <property type="nucleotide sequence ID" value="NZ_JASJND010000005.1"/>
</dbReference>
<dbReference type="PRINTS" id="PR00778">
    <property type="entry name" value="HTHARSR"/>
</dbReference>
<dbReference type="Pfam" id="PF12840">
    <property type="entry name" value="HTH_20"/>
    <property type="match status" value="1"/>
</dbReference>
<dbReference type="Gene3D" id="1.10.10.10">
    <property type="entry name" value="Winged helix-like DNA-binding domain superfamily/Winged helix DNA-binding domain"/>
    <property type="match status" value="1"/>
</dbReference>
<evidence type="ECO:0000256" key="1">
    <source>
        <dbReference type="ARBA" id="ARBA00023015"/>
    </source>
</evidence>
<feature type="domain" description="HTH arsR-type" evidence="4">
    <location>
        <begin position="1"/>
        <end position="90"/>
    </location>
</feature>
<keyword evidence="2" id="KW-0238">DNA-binding</keyword>
<dbReference type="PROSITE" id="PS50987">
    <property type="entry name" value="HTH_ARSR_2"/>
    <property type="match status" value="1"/>
</dbReference>
<dbReference type="InterPro" id="IPR036388">
    <property type="entry name" value="WH-like_DNA-bd_sf"/>
</dbReference>
<protein>
    <submittedName>
        <fullName evidence="5">Metalloregulator ArsR/SmtB family transcription factor</fullName>
    </submittedName>
</protein>
<dbReference type="NCBIfam" id="NF033788">
    <property type="entry name" value="HTH_metalloreg"/>
    <property type="match status" value="1"/>
</dbReference>
<evidence type="ECO:0000259" key="4">
    <source>
        <dbReference type="PROSITE" id="PS50987"/>
    </source>
</evidence>
<evidence type="ECO:0000313" key="6">
    <source>
        <dbReference type="Proteomes" id="UP001321481"/>
    </source>
</evidence>
<dbReference type="SMART" id="SM00418">
    <property type="entry name" value="HTH_ARSR"/>
    <property type="match status" value="1"/>
</dbReference>
<comment type="caution">
    <text evidence="5">The sequence shown here is derived from an EMBL/GenBank/DDBJ whole genome shotgun (WGS) entry which is preliminary data.</text>
</comment>
<evidence type="ECO:0000256" key="3">
    <source>
        <dbReference type="ARBA" id="ARBA00023163"/>
    </source>
</evidence>
<keyword evidence="6" id="KW-1185">Reference proteome</keyword>
<dbReference type="PANTHER" id="PTHR33154">
    <property type="entry name" value="TRANSCRIPTIONAL REGULATOR, ARSR FAMILY"/>
    <property type="match status" value="1"/>
</dbReference>
<dbReference type="CDD" id="cd00090">
    <property type="entry name" value="HTH_ARSR"/>
    <property type="match status" value="1"/>
</dbReference>
<dbReference type="InterPro" id="IPR036390">
    <property type="entry name" value="WH_DNA-bd_sf"/>
</dbReference>
<gene>
    <name evidence="5" type="ORF">QNI14_08600</name>
</gene>
<dbReference type="InterPro" id="IPR001845">
    <property type="entry name" value="HTH_ArsR_DNA-bd_dom"/>
</dbReference>
<evidence type="ECO:0000256" key="2">
    <source>
        <dbReference type="ARBA" id="ARBA00023125"/>
    </source>
</evidence>
<dbReference type="PANTHER" id="PTHR33154:SF33">
    <property type="entry name" value="TRANSCRIPTIONAL REPRESSOR SDPR"/>
    <property type="match status" value="1"/>
</dbReference>
<accession>A0ABT6ZFV8</accession>
<name>A0ABT6ZFV8_9MICO</name>